<sequence length="461" mass="52090">MSERAVERVPNELWFDILKLTRQDRGALLIVSQTCKRLRSLTLPVLLHHVALDLETSPHHASSLLAMLGSGYDAGRFVRRMHLRVSTRDIPEDLWQLLKVTSVEDLVLSSSKLSARLFASIIMIPTLRNLNLQSCSMYPPDPIRHIETMDLCQGRFGVNLVSLEVTWQETSVITSLPAILSRLDMSKVQNLSLAGSPCSGTVTSDILSSIYAGSLISLRFPPVRYDARFPQPYDLLRDTLVSQPNIRRLYLHPSIRLSSIPDDALRNLEQFEGSCAMAELLVPGRPVTRVTITTASKFPDPQGDMPKTFQAISRSSKHVKYLELEPMLFDEGWMDDLPMLFPQLEELRVHSTNYLTKGFMRMTMPAHVSKMKACKSIRFRCRGGGAHPLNLLYMPDESGLKWAEQTVVGWGQRNAVLQEVWLGRVALVKVATNEWKAYDEFHFRGPADAYNIPLLLPDRLP</sequence>
<dbReference type="AlphaFoldDB" id="A0A167P7A4"/>
<dbReference type="InterPro" id="IPR032675">
    <property type="entry name" value="LRR_dom_sf"/>
</dbReference>
<gene>
    <name evidence="1" type="ORF">CALVIDRAFT_596610</name>
</gene>
<protein>
    <recommendedName>
        <fullName evidence="3">F-box domain-containing protein</fullName>
    </recommendedName>
</protein>
<evidence type="ECO:0008006" key="3">
    <source>
        <dbReference type="Google" id="ProtNLM"/>
    </source>
</evidence>
<accession>A0A167P7A4</accession>
<dbReference type="OrthoDB" id="613763at2759"/>
<evidence type="ECO:0000313" key="2">
    <source>
        <dbReference type="Proteomes" id="UP000076738"/>
    </source>
</evidence>
<evidence type="ECO:0000313" key="1">
    <source>
        <dbReference type="EMBL" id="KZO98486.1"/>
    </source>
</evidence>
<reference evidence="1 2" key="1">
    <citation type="journal article" date="2016" name="Mol. Biol. Evol.">
        <title>Comparative Genomics of Early-Diverging Mushroom-Forming Fungi Provides Insights into the Origins of Lignocellulose Decay Capabilities.</title>
        <authorList>
            <person name="Nagy L.G."/>
            <person name="Riley R."/>
            <person name="Tritt A."/>
            <person name="Adam C."/>
            <person name="Daum C."/>
            <person name="Floudas D."/>
            <person name="Sun H."/>
            <person name="Yadav J.S."/>
            <person name="Pangilinan J."/>
            <person name="Larsson K.H."/>
            <person name="Matsuura K."/>
            <person name="Barry K."/>
            <person name="Labutti K."/>
            <person name="Kuo R."/>
            <person name="Ohm R.A."/>
            <person name="Bhattacharya S.S."/>
            <person name="Shirouzu T."/>
            <person name="Yoshinaga Y."/>
            <person name="Martin F.M."/>
            <person name="Grigoriev I.V."/>
            <person name="Hibbett D.S."/>
        </authorList>
    </citation>
    <scope>NUCLEOTIDE SEQUENCE [LARGE SCALE GENOMIC DNA]</scope>
    <source>
        <strain evidence="1 2">TUFC12733</strain>
    </source>
</reference>
<dbReference type="SUPFAM" id="SSF52047">
    <property type="entry name" value="RNI-like"/>
    <property type="match status" value="1"/>
</dbReference>
<organism evidence="1 2">
    <name type="scientific">Calocera viscosa (strain TUFC12733)</name>
    <dbReference type="NCBI Taxonomy" id="1330018"/>
    <lineage>
        <taxon>Eukaryota</taxon>
        <taxon>Fungi</taxon>
        <taxon>Dikarya</taxon>
        <taxon>Basidiomycota</taxon>
        <taxon>Agaricomycotina</taxon>
        <taxon>Dacrymycetes</taxon>
        <taxon>Dacrymycetales</taxon>
        <taxon>Dacrymycetaceae</taxon>
        <taxon>Calocera</taxon>
    </lineage>
</organism>
<dbReference type="Gene3D" id="3.80.10.10">
    <property type="entry name" value="Ribonuclease Inhibitor"/>
    <property type="match status" value="1"/>
</dbReference>
<dbReference type="EMBL" id="KV417275">
    <property type="protein sequence ID" value="KZO98486.1"/>
    <property type="molecule type" value="Genomic_DNA"/>
</dbReference>
<dbReference type="Proteomes" id="UP000076738">
    <property type="component" value="Unassembled WGS sequence"/>
</dbReference>
<proteinExistence type="predicted"/>
<keyword evidence="2" id="KW-1185">Reference proteome</keyword>
<name>A0A167P7A4_CALVF</name>